<name>A0A452Y426_AEGTS</name>
<reference evidence="2" key="2">
    <citation type="journal article" date="2017" name="Nat. Plants">
        <title>The Aegilops tauschii genome reveals multiple impacts of transposons.</title>
        <authorList>
            <person name="Zhao G."/>
            <person name="Zou C."/>
            <person name="Li K."/>
            <person name="Wang K."/>
            <person name="Li T."/>
            <person name="Gao L."/>
            <person name="Zhang X."/>
            <person name="Wang H."/>
            <person name="Yang Z."/>
            <person name="Liu X."/>
            <person name="Jiang W."/>
            <person name="Mao L."/>
            <person name="Kong X."/>
            <person name="Jiao Y."/>
            <person name="Jia J."/>
        </authorList>
    </citation>
    <scope>NUCLEOTIDE SEQUENCE [LARGE SCALE GENOMIC DNA]</scope>
    <source>
        <strain evidence="2">cv. AL8/78</strain>
    </source>
</reference>
<reference evidence="2" key="1">
    <citation type="journal article" date="2014" name="Science">
        <title>Ancient hybridizations among the ancestral genomes of bread wheat.</title>
        <authorList>
            <consortium name="International Wheat Genome Sequencing Consortium,"/>
            <person name="Marcussen T."/>
            <person name="Sandve S.R."/>
            <person name="Heier L."/>
            <person name="Spannagl M."/>
            <person name="Pfeifer M."/>
            <person name="Jakobsen K.S."/>
            <person name="Wulff B.B."/>
            <person name="Steuernagel B."/>
            <person name="Mayer K.F."/>
            <person name="Olsen O.A."/>
        </authorList>
    </citation>
    <scope>NUCLEOTIDE SEQUENCE [LARGE SCALE GENOMIC DNA]</scope>
    <source>
        <strain evidence="2">cv. AL8/78</strain>
    </source>
</reference>
<keyword evidence="2" id="KW-1185">Reference proteome</keyword>
<protein>
    <submittedName>
        <fullName evidence="1">Uncharacterized protein</fullName>
    </submittedName>
</protein>
<reference evidence="1" key="3">
    <citation type="journal article" date="2017" name="Nature">
        <title>Genome sequence of the progenitor of the wheat D genome Aegilops tauschii.</title>
        <authorList>
            <person name="Luo M.C."/>
            <person name="Gu Y.Q."/>
            <person name="Puiu D."/>
            <person name="Wang H."/>
            <person name="Twardziok S.O."/>
            <person name="Deal K.R."/>
            <person name="Huo N."/>
            <person name="Zhu T."/>
            <person name="Wang L."/>
            <person name="Wang Y."/>
            <person name="McGuire P.E."/>
            <person name="Liu S."/>
            <person name="Long H."/>
            <person name="Ramasamy R.K."/>
            <person name="Rodriguez J.C."/>
            <person name="Van S.L."/>
            <person name="Yuan L."/>
            <person name="Wang Z."/>
            <person name="Xia Z."/>
            <person name="Xiao L."/>
            <person name="Anderson O.D."/>
            <person name="Ouyang S."/>
            <person name="Liang Y."/>
            <person name="Zimin A.V."/>
            <person name="Pertea G."/>
            <person name="Qi P."/>
            <person name="Bennetzen J.L."/>
            <person name="Dai X."/>
            <person name="Dawson M.W."/>
            <person name="Muller H.G."/>
            <person name="Kugler K."/>
            <person name="Rivarola-Duarte L."/>
            <person name="Spannagl M."/>
            <person name="Mayer K.F.X."/>
            <person name="Lu F.H."/>
            <person name="Bevan M.W."/>
            <person name="Leroy P."/>
            <person name="Li P."/>
            <person name="You F.M."/>
            <person name="Sun Q."/>
            <person name="Liu Z."/>
            <person name="Lyons E."/>
            <person name="Wicker T."/>
            <person name="Salzberg S.L."/>
            <person name="Devos K.M."/>
            <person name="Dvorak J."/>
        </authorList>
    </citation>
    <scope>NUCLEOTIDE SEQUENCE [LARGE SCALE GENOMIC DNA]</scope>
    <source>
        <strain evidence="1">cv. AL8/78</strain>
    </source>
</reference>
<dbReference type="AlphaFoldDB" id="A0A452Y426"/>
<dbReference type="Gramene" id="AET1Gv20281900.3">
    <property type="protein sequence ID" value="AET1Gv20281900.3"/>
    <property type="gene ID" value="AET1Gv20281900"/>
</dbReference>
<dbReference type="EnsemblPlants" id="AET1Gv20281900.3">
    <property type="protein sequence ID" value="AET1Gv20281900.3"/>
    <property type="gene ID" value="AET1Gv20281900"/>
</dbReference>
<sequence>MAGAGDVSDVDLAGKMLDTARVIMEKSTDNTVEISRILSALTEVSMEKRKRGIN</sequence>
<proteinExistence type="predicted"/>
<evidence type="ECO:0000313" key="2">
    <source>
        <dbReference type="Proteomes" id="UP000015105"/>
    </source>
</evidence>
<dbReference type="Proteomes" id="UP000015105">
    <property type="component" value="Chromosome 1D"/>
</dbReference>
<organism evidence="1 2">
    <name type="scientific">Aegilops tauschii subsp. strangulata</name>
    <name type="common">Goatgrass</name>
    <dbReference type="NCBI Taxonomy" id="200361"/>
    <lineage>
        <taxon>Eukaryota</taxon>
        <taxon>Viridiplantae</taxon>
        <taxon>Streptophyta</taxon>
        <taxon>Embryophyta</taxon>
        <taxon>Tracheophyta</taxon>
        <taxon>Spermatophyta</taxon>
        <taxon>Magnoliopsida</taxon>
        <taxon>Liliopsida</taxon>
        <taxon>Poales</taxon>
        <taxon>Poaceae</taxon>
        <taxon>BOP clade</taxon>
        <taxon>Pooideae</taxon>
        <taxon>Triticodae</taxon>
        <taxon>Triticeae</taxon>
        <taxon>Triticinae</taxon>
        <taxon>Aegilops</taxon>
    </lineage>
</organism>
<reference evidence="1" key="4">
    <citation type="submission" date="2019-03" db="UniProtKB">
        <authorList>
            <consortium name="EnsemblPlants"/>
        </authorList>
    </citation>
    <scope>IDENTIFICATION</scope>
</reference>
<reference evidence="1" key="5">
    <citation type="journal article" date="2021" name="G3 (Bethesda)">
        <title>Aegilops tauschii genome assembly Aet v5.0 features greater sequence contiguity and improved annotation.</title>
        <authorList>
            <person name="Wang L."/>
            <person name="Zhu T."/>
            <person name="Rodriguez J.C."/>
            <person name="Deal K.R."/>
            <person name="Dubcovsky J."/>
            <person name="McGuire P.E."/>
            <person name="Lux T."/>
            <person name="Spannagl M."/>
            <person name="Mayer K.F.X."/>
            <person name="Baldrich P."/>
            <person name="Meyers B.C."/>
            <person name="Huo N."/>
            <person name="Gu Y.Q."/>
            <person name="Zhou H."/>
            <person name="Devos K.M."/>
            <person name="Bennetzen J.L."/>
            <person name="Unver T."/>
            <person name="Budak H."/>
            <person name="Gulick P.J."/>
            <person name="Galiba G."/>
            <person name="Kalapos B."/>
            <person name="Nelson D.R."/>
            <person name="Li P."/>
            <person name="You F.M."/>
            <person name="Luo M.C."/>
            <person name="Dvorak J."/>
        </authorList>
    </citation>
    <scope>NUCLEOTIDE SEQUENCE [LARGE SCALE GENOMIC DNA]</scope>
    <source>
        <strain evidence="1">cv. AL8/78</strain>
    </source>
</reference>
<accession>A0A452Y426</accession>
<evidence type="ECO:0000313" key="1">
    <source>
        <dbReference type="EnsemblPlants" id="AET1Gv20281900.3"/>
    </source>
</evidence>